<accession>A0A166YLD5</accession>
<dbReference type="EMBL" id="AZHC01000032">
    <property type="protein sequence ID" value="OAA37029.1"/>
    <property type="molecule type" value="Genomic_DNA"/>
</dbReference>
<name>A0A166YLD5_METRR</name>
<evidence type="ECO:0000313" key="1">
    <source>
        <dbReference type="EMBL" id="OAA37029.1"/>
    </source>
</evidence>
<keyword evidence="2" id="KW-1185">Reference proteome</keyword>
<comment type="caution">
    <text evidence="1">The sequence shown here is derived from an EMBL/GenBank/DDBJ whole genome shotgun (WGS) entry which is preliminary data.</text>
</comment>
<dbReference type="OrthoDB" id="4763081at2759"/>
<reference evidence="1 2" key="1">
    <citation type="journal article" date="2016" name="Genome Biol. Evol.">
        <title>Divergent and convergent evolution of fungal pathogenicity.</title>
        <authorList>
            <person name="Shang Y."/>
            <person name="Xiao G."/>
            <person name="Zheng P."/>
            <person name="Cen K."/>
            <person name="Zhan S."/>
            <person name="Wang C."/>
        </authorList>
    </citation>
    <scope>NUCLEOTIDE SEQUENCE [LARGE SCALE GENOMIC DNA]</scope>
    <source>
        <strain evidence="1 2">RCEF 4871</strain>
    </source>
</reference>
<dbReference type="Proteomes" id="UP000243498">
    <property type="component" value="Unassembled WGS sequence"/>
</dbReference>
<dbReference type="AlphaFoldDB" id="A0A166YLD5"/>
<proteinExistence type="predicted"/>
<organism evidence="1 2">
    <name type="scientific">Metarhizium rileyi (strain RCEF 4871)</name>
    <name type="common">Nomuraea rileyi</name>
    <dbReference type="NCBI Taxonomy" id="1649241"/>
    <lineage>
        <taxon>Eukaryota</taxon>
        <taxon>Fungi</taxon>
        <taxon>Dikarya</taxon>
        <taxon>Ascomycota</taxon>
        <taxon>Pezizomycotina</taxon>
        <taxon>Sordariomycetes</taxon>
        <taxon>Hypocreomycetidae</taxon>
        <taxon>Hypocreales</taxon>
        <taxon>Clavicipitaceae</taxon>
        <taxon>Metarhizium</taxon>
    </lineage>
</organism>
<sequence>MARLRGLTGPIHIWDTPSPPPLRRSIVDDSIITPTPYPRDVHLGTVELPSCTGITFFVAHGSTYAVHAHTKADLYAYRTFENLPPARRKTVAWIYVPIHGKITEIGFSRSTNQHGLVAPPQHLWFRFESAREVLIGPYNTKPRDFASLRRPQTLIYKKNDKLPICFVGGFSEKDIIGDTAPPKQLRRTPPIW</sequence>
<evidence type="ECO:0000313" key="2">
    <source>
        <dbReference type="Proteomes" id="UP000243498"/>
    </source>
</evidence>
<gene>
    <name evidence="1" type="ORF">NOR_07305</name>
</gene>
<protein>
    <submittedName>
        <fullName evidence="1">Uncharacterized protein</fullName>
    </submittedName>
</protein>
<dbReference type="STRING" id="1081105.A0A166YLD5"/>